<evidence type="ECO:0008006" key="4">
    <source>
        <dbReference type="Google" id="ProtNLM"/>
    </source>
</evidence>
<reference evidence="3" key="1">
    <citation type="journal article" date="2014" name="Proc. Natl. Acad. Sci. U.S.A.">
        <title>Extensive sampling of basidiomycete genomes demonstrates inadequacy of the white-rot/brown-rot paradigm for wood decay fungi.</title>
        <authorList>
            <person name="Riley R."/>
            <person name="Salamov A.A."/>
            <person name="Brown D.W."/>
            <person name="Nagy L.G."/>
            <person name="Floudas D."/>
            <person name="Held B.W."/>
            <person name="Levasseur A."/>
            <person name="Lombard V."/>
            <person name="Morin E."/>
            <person name="Otillar R."/>
            <person name="Lindquist E.A."/>
            <person name="Sun H."/>
            <person name="LaButti K.M."/>
            <person name="Schmutz J."/>
            <person name="Jabbour D."/>
            <person name="Luo H."/>
            <person name="Baker S.E."/>
            <person name="Pisabarro A.G."/>
            <person name="Walton J.D."/>
            <person name="Blanchette R.A."/>
            <person name="Henrissat B."/>
            <person name="Martin F."/>
            <person name="Cullen D."/>
            <person name="Hibbett D.S."/>
            <person name="Grigoriev I.V."/>
        </authorList>
    </citation>
    <scope>NUCLEOTIDE SEQUENCE [LARGE SCALE GENOMIC DNA]</scope>
    <source>
        <strain evidence="3">CBS 339.88</strain>
    </source>
</reference>
<dbReference type="AlphaFoldDB" id="A0A067SIN1"/>
<dbReference type="EMBL" id="KL142395">
    <property type="protein sequence ID" value="KDR70800.1"/>
    <property type="molecule type" value="Genomic_DNA"/>
</dbReference>
<dbReference type="HOGENOM" id="CLU_1142659_0_0_1"/>
<dbReference type="Proteomes" id="UP000027222">
    <property type="component" value="Unassembled WGS sequence"/>
</dbReference>
<organism evidence="2 3">
    <name type="scientific">Galerina marginata (strain CBS 339.88)</name>
    <dbReference type="NCBI Taxonomy" id="685588"/>
    <lineage>
        <taxon>Eukaryota</taxon>
        <taxon>Fungi</taxon>
        <taxon>Dikarya</taxon>
        <taxon>Basidiomycota</taxon>
        <taxon>Agaricomycotina</taxon>
        <taxon>Agaricomycetes</taxon>
        <taxon>Agaricomycetidae</taxon>
        <taxon>Agaricales</taxon>
        <taxon>Agaricineae</taxon>
        <taxon>Strophariaceae</taxon>
        <taxon>Galerina</taxon>
    </lineage>
</organism>
<evidence type="ECO:0000256" key="1">
    <source>
        <dbReference type="SAM" id="MobiDB-lite"/>
    </source>
</evidence>
<keyword evidence="3" id="KW-1185">Reference proteome</keyword>
<feature type="region of interest" description="Disordered" evidence="1">
    <location>
        <begin position="81"/>
        <end position="137"/>
    </location>
</feature>
<feature type="compositionally biased region" description="Polar residues" evidence="1">
    <location>
        <begin position="110"/>
        <end position="126"/>
    </location>
</feature>
<sequence>MPIQTTNEFVRVLSILQRIESESRDYVPSQEEAELIAEFNNPGSALVQVIARGIDELKGPGRKNVDPTSFIATRAAYFQGPAGSSPTTQSTISPPVEGAQCRKNSPRAKLSSTISRSANAHPYNTRNRTKHKEEDSHVVRDSHSQCKWAGCSSVLENSTTCITQHLREVHGQDVKKSASGEEMECEWTDCQSKLTALYIVPHIRSRHLRLNDIFCRLCPHPTILVGTSTLKRHIRTQHPECEE</sequence>
<evidence type="ECO:0000313" key="2">
    <source>
        <dbReference type="EMBL" id="KDR70800.1"/>
    </source>
</evidence>
<protein>
    <recommendedName>
        <fullName evidence="4">C2H2-type domain-containing protein</fullName>
    </recommendedName>
</protein>
<accession>A0A067SIN1</accession>
<gene>
    <name evidence="2" type="ORF">GALMADRAFT_144294</name>
</gene>
<feature type="compositionally biased region" description="Low complexity" evidence="1">
    <location>
        <begin position="84"/>
        <end position="95"/>
    </location>
</feature>
<proteinExistence type="predicted"/>
<evidence type="ECO:0000313" key="3">
    <source>
        <dbReference type="Proteomes" id="UP000027222"/>
    </source>
</evidence>
<name>A0A067SIN1_GALM3</name>